<accession>A0A0B7A779</accession>
<sequence>SLPLKLQTPTNVILQKPDTVTFQPKGPYQAKDTKQTTRLRQFQRHISQMVNP</sequence>
<dbReference type="EMBL" id="HACG01029778">
    <property type="protein sequence ID" value="CEK76643.1"/>
    <property type="molecule type" value="Transcribed_RNA"/>
</dbReference>
<dbReference type="AlphaFoldDB" id="A0A0B7A779"/>
<proteinExistence type="predicted"/>
<protein>
    <submittedName>
        <fullName evidence="1">Uncharacterized protein</fullName>
    </submittedName>
</protein>
<organism evidence="1">
    <name type="scientific">Arion vulgaris</name>
    <dbReference type="NCBI Taxonomy" id="1028688"/>
    <lineage>
        <taxon>Eukaryota</taxon>
        <taxon>Metazoa</taxon>
        <taxon>Spiralia</taxon>
        <taxon>Lophotrochozoa</taxon>
        <taxon>Mollusca</taxon>
        <taxon>Gastropoda</taxon>
        <taxon>Heterobranchia</taxon>
        <taxon>Euthyneura</taxon>
        <taxon>Panpulmonata</taxon>
        <taxon>Eupulmonata</taxon>
        <taxon>Stylommatophora</taxon>
        <taxon>Helicina</taxon>
        <taxon>Arionoidea</taxon>
        <taxon>Arionidae</taxon>
        <taxon>Arion</taxon>
    </lineage>
</organism>
<name>A0A0B7A779_9EUPU</name>
<reference evidence="1" key="1">
    <citation type="submission" date="2014-12" db="EMBL/GenBank/DDBJ databases">
        <title>Insight into the proteome of Arion vulgaris.</title>
        <authorList>
            <person name="Aradska J."/>
            <person name="Bulat T."/>
            <person name="Smidak R."/>
            <person name="Sarate P."/>
            <person name="Gangsoo J."/>
            <person name="Sialana F."/>
            <person name="Bilban M."/>
            <person name="Lubec G."/>
        </authorList>
    </citation>
    <scope>NUCLEOTIDE SEQUENCE</scope>
    <source>
        <tissue evidence="1">Skin</tissue>
    </source>
</reference>
<gene>
    <name evidence="1" type="primary">ORF100897</name>
</gene>
<evidence type="ECO:0000313" key="1">
    <source>
        <dbReference type="EMBL" id="CEK76643.1"/>
    </source>
</evidence>
<feature type="non-terminal residue" evidence="1">
    <location>
        <position position="1"/>
    </location>
</feature>